<organism evidence="1 2">
    <name type="scientific">Kribbella orskensis</name>
    <dbReference type="NCBI Taxonomy" id="2512216"/>
    <lineage>
        <taxon>Bacteria</taxon>
        <taxon>Bacillati</taxon>
        <taxon>Actinomycetota</taxon>
        <taxon>Actinomycetes</taxon>
        <taxon>Propionibacteriales</taxon>
        <taxon>Kribbellaceae</taxon>
        <taxon>Kribbella</taxon>
    </lineage>
</organism>
<reference evidence="1 2" key="1">
    <citation type="journal article" date="2015" name="Stand. Genomic Sci.">
        <title>Genomic Encyclopedia of Bacterial and Archaeal Type Strains, Phase III: the genomes of soil and plant-associated and newly described type strains.</title>
        <authorList>
            <person name="Whitman W.B."/>
            <person name="Woyke T."/>
            <person name="Klenk H.P."/>
            <person name="Zhou Y."/>
            <person name="Lilburn T.G."/>
            <person name="Beck B.J."/>
            <person name="De Vos P."/>
            <person name="Vandamme P."/>
            <person name="Eisen J.A."/>
            <person name="Garrity G."/>
            <person name="Hugenholtz P."/>
            <person name="Kyrpides N.C."/>
        </authorList>
    </citation>
    <scope>NUCLEOTIDE SEQUENCE [LARGE SCALE GENOMIC DNA]</scope>
    <source>
        <strain evidence="1 2">VKM Ac-2538</strain>
    </source>
</reference>
<comment type="caution">
    <text evidence="1">The sequence shown here is derived from an EMBL/GenBank/DDBJ whole genome shotgun (WGS) entry which is preliminary data.</text>
</comment>
<evidence type="ECO:0000313" key="2">
    <source>
        <dbReference type="Proteomes" id="UP000295818"/>
    </source>
</evidence>
<evidence type="ECO:0000313" key="1">
    <source>
        <dbReference type="EMBL" id="TCO32043.1"/>
    </source>
</evidence>
<proteinExistence type="predicted"/>
<gene>
    <name evidence="1" type="ORF">EV644_101686</name>
</gene>
<dbReference type="EMBL" id="SLWM01000001">
    <property type="protein sequence ID" value="TCO32043.1"/>
    <property type="molecule type" value="Genomic_DNA"/>
</dbReference>
<sequence>MTTPSQQTQPGWVVYDELAGPELVPARWAPEQLPLPEGGVRIPCDPNADVRVGDGQVRVKIPRFSLSHDKSQAADNVKYLMFSTERIELPAEGPAVFGVDLAVSNIGGDPADVRAGLASLNVVDLDDSGCVFDICATEERVFALHERMVFGAKPGYEFSHLVESPFQPFGGRSGRALDCEIMLDRGRSLAVWQVDGRPIYRATGVRIPERVRVGFGVFTLVPIADGRSDSLRGQGLDATWRAFRYRI</sequence>
<protein>
    <recommendedName>
        <fullName evidence="3">Glycosyl hydrolase family 16</fullName>
    </recommendedName>
</protein>
<dbReference type="RefSeq" id="WP_132187006.1">
    <property type="nucleotide sequence ID" value="NZ_SLWM01000001.1"/>
</dbReference>
<name>A0ABY2BZ17_9ACTN</name>
<dbReference type="Proteomes" id="UP000295818">
    <property type="component" value="Unassembled WGS sequence"/>
</dbReference>
<dbReference type="InterPro" id="IPR045727">
    <property type="entry name" value="DUF6081"/>
</dbReference>
<keyword evidence="2" id="KW-1185">Reference proteome</keyword>
<dbReference type="Pfam" id="PF19559">
    <property type="entry name" value="DUF6081"/>
    <property type="match status" value="1"/>
</dbReference>
<accession>A0ABY2BZ17</accession>
<evidence type="ECO:0008006" key="3">
    <source>
        <dbReference type="Google" id="ProtNLM"/>
    </source>
</evidence>